<dbReference type="Gene3D" id="2.60.120.970">
    <property type="match status" value="1"/>
</dbReference>
<dbReference type="PROSITE" id="PS51362">
    <property type="entry name" value="TGF_BETA_2"/>
    <property type="match status" value="1"/>
</dbReference>
<evidence type="ECO:0000256" key="4">
    <source>
        <dbReference type="ARBA" id="ARBA00022685"/>
    </source>
</evidence>
<dbReference type="InterPro" id="IPR001839">
    <property type="entry name" value="TGF-b_C"/>
</dbReference>
<evidence type="ECO:0000256" key="6">
    <source>
        <dbReference type="ARBA" id="ARBA00023030"/>
    </source>
</evidence>
<evidence type="ECO:0000256" key="1">
    <source>
        <dbReference type="ARBA" id="ARBA00004613"/>
    </source>
</evidence>
<evidence type="ECO:0000259" key="12">
    <source>
        <dbReference type="PROSITE" id="PS51362"/>
    </source>
</evidence>
<evidence type="ECO:0000313" key="14">
    <source>
        <dbReference type="Proteomes" id="UP000386466"/>
    </source>
</evidence>
<dbReference type="Gene3D" id="2.10.90.10">
    <property type="entry name" value="Cystine-knot cytokines"/>
    <property type="match status" value="1"/>
</dbReference>
<gene>
    <name evidence="13" type="ORF">LYPA_23C005620</name>
</gene>
<feature type="signal peptide" evidence="11">
    <location>
        <begin position="1"/>
        <end position="21"/>
    </location>
</feature>
<evidence type="ECO:0000256" key="2">
    <source>
        <dbReference type="ARBA" id="ARBA00006656"/>
    </source>
</evidence>
<dbReference type="Pfam" id="PF00019">
    <property type="entry name" value="TGF_beta"/>
    <property type="match status" value="1"/>
</dbReference>
<name>A0A485MZR7_LYNPA</name>
<comment type="similarity">
    <text evidence="2 9">Belongs to the TGF-beta family.</text>
</comment>
<proteinExistence type="inferred from homology"/>
<evidence type="ECO:0000313" key="13">
    <source>
        <dbReference type="EMBL" id="VFV26645.1"/>
    </source>
</evidence>
<keyword evidence="14" id="KW-1185">Reference proteome</keyword>
<sequence>MAARPGPLWLVGLALCALSGGGPGPRAPAGCPARRLGPRERRDMQREILAVLGLPGRPRPRAPSAAARLPASAPLFMLDLYHAMARDDDEDGGPPERRPGRADLVMSFVNMVERDRTLGHQEPHWKEFRFDLTQIPEGEMVTAAEFRIYKMASTHLLNGTLHISMFEVVREQSNRESDLFFLDLQTLRAGDEGWLVLDVTAASDRWLLSRNKDLGLRLYVETDDGHSVDPGLAGLLGQRAPGSKQPFLVTFFRASPGPVRAPRAARPLKRRPPKKTNELPHPNKLPGIFGEVREGPGAGPRSHLEGTEPSGSSDWVIAPQGYSAYYCEGECSFPLDSCMNATNHAILQSLVHLMKPDAVPKACCAPTKLSATSVLYYDSSNNVILRKHRNMVVRACGCH</sequence>
<dbReference type="SUPFAM" id="SSF57501">
    <property type="entry name" value="Cystine-knot cytokines"/>
    <property type="match status" value="1"/>
</dbReference>
<evidence type="ECO:0000256" key="5">
    <source>
        <dbReference type="ARBA" id="ARBA00022729"/>
    </source>
</evidence>
<keyword evidence="5 11" id="KW-0732">Signal</keyword>
<evidence type="ECO:0000256" key="3">
    <source>
        <dbReference type="ARBA" id="ARBA00022525"/>
    </source>
</evidence>
<feature type="chain" id="PRO_5019805152" evidence="11">
    <location>
        <begin position="22"/>
        <end position="399"/>
    </location>
</feature>
<dbReference type="InterPro" id="IPR017948">
    <property type="entry name" value="TGFb_CS"/>
</dbReference>
<feature type="region of interest" description="Disordered" evidence="10">
    <location>
        <begin position="259"/>
        <end position="311"/>
    </location>
</feature>
<dbReference type="InterPro" id="IPR015615">
    <property type="entry name" value="TGF-beta-rel"/>
</dbReference>
<dbReference type="Proteomes" id="UP000386466">
    <property type="component" value="Unassembled WGS sequence"/>
</dbReference>
<evidence type="ECO:0000256" key="10">
    <source>
        <dbReference type="SAM" id="MobiDB-lite"/>
    </source>
</evidence>
<dbReference type="SMART" id="SM00204">
    <property type="entry name" value="TGFB"/>
    <property type="match status" value="1"/>
</dbReference>
<keyword evidence="7" id="KW-1015">Disulfide bond</keyword>
<keyword evidence="8" id="KW-0325">Glycoprotein</keyword>
<evidence type="ECO:0000256" key="7">
    <source>
        <dbReference type="ARBA" id="ARBA00023157"/>
    </source>
</evidence>
<dbReference type="InterPro" id="IPR029034">
    <property type="entry name" value="Cystine-knot_cytokine"/>
</dbReference>
<evidence type="ECO:0000256" key="9">
    <source>
        <dbReference type="RuleBase" id="RU000354"/>
    </source>
</evidence>
<organism evidence="13 14">
    <name type="scientific">Lynx pardinus</name>
    <name type="common">Iberian lynx</name>
    <name type="synonym">Felis pardina</name>
    <dbReference type="NCBI Taxonomy" id="191816"/>
    <lineage>
        <taxon>Eukaryota</taxon>
        <taxon>Metazoa</taxon>
        <taxon>Chordata</taxon>
        <taxon>Craniata</taxon>
        <taxon>Vertebrata</taxon>
        <taxon>Euteleostomi</taxon>
        <taxon>Mammalia</taxon>
        <taxon>Eutheria</taxon>
        <taxon>Laurasiatheria</taxon>
        <taxon>Carnivora</taxon>
        <taxon>Feliformia</taxon>
        <taxon>Felidae</taxon>
        <taxon>Felinae</taxon>
        <taxon>Lynx</taxon>
    </lineage>
</organism>
<dbReference type="EMBL" id="CAAGRJ010009019">
    <property type="protein sequence ID" value="VFV26645.1"/>
    <property type="molecule type" value="Genomic_DNA"/>
</dbReference>
<keyword evidence="3" id="KW-0964">Secreted</keyword>
<dbReference type="GO" id="GO:0008083">
    <property type="term" value="F:growth factor activity"/>
    <property type="evidence" value="ECO:0007669"/>
    <property type="project" value="UniProtKB-KW"/>
</dbReference>
<evidence type="ECO:0000256" key="8">
    <source>
        <dbReference type="ARBA" id="ARBA00023180"/>
    </source>
</evidence>
<reference evidence="13 14" key="1">
    <citation type="submission" date="2019-01" db="EMBL/GenBank/DDBJ databases">
        <authorList>
            <person name="Alioto T."/>
            <person name="Alioto T."/>
        </authorList>
    </citation>
    <scope>NUCLEOTIDE SEQUENCE [LARGE SCALE GENOMIC DNA]</scope>
</reference>
<evidence type="ECO:0000256" key="11">
    <source>
        <dbReference type="SAM" id="SignalP"/>
    </source>
</evidence>
<accession>A0A485MZR7</accession>
<comment type="subcellular location">
    <subcellularLocation>
        <location evidence="1">Secreted</location>
    </subcellularLocation>
</comment>
<dbReference type="PROSITE" id="PS00250">
    <property type="entry name" value="TGF_BETA_1"/>
    <property type="match status" value="1"/>
</dbReference>
<keyword evidence="6 9" id="KW-0339">Growth factor</keyword>
<dbReference type="AlphaFoldDB" id="A0A485MZR7"/>
<protein>
    <submittedName>
        <fullName evidence="13">Bone morphogenetic protein 8a</fullName>
    </submittedName>
</protein>
<dbReference type="Pfam" id="PF00688">
    <property type="entry name" value="TGFb_propeptide"/>
    <property type="match status" value="1"/>
</dbReference>
<dbReference type="PANTHER" id="PTHR11848">
    <property type="entry name" value="TGF-BETA FAMILY"/>
    <property type="match status" value="1"/>
</dbReference>
<dbReference type="InterPro" id="IPR001111">
    <property type="entry name" value="TGF-b_propeptide"/>
</dbReference>
<dbReference type="FunFam" id="2.60.120.970:FF:000017">
    <property type="entry name" value="Bone morphogenetic protein 8a"/>
    <property type="match status" value="1"/>
</dbReference>
<dbReference type="GO" id="GO:0005125">
    <property type="term" value="F:cytokine activity"/>
    <property type="evidence" value="ECO:0007669"/>
    <property type="project" value="TreeGrafter"/>
</dbReference>
<dbReference type="FunFam" id="2.10.90.10:FF:000001">
    <property type="entry name" value="Bone morphogenetic protein 4"/>
    <property type="match status" value="1"/>
</dbReference>
<dbReference type="PANTHER" id="PTHR11848:SF119">
    <property type="entry name" value="TGF-BETA FAMILY PROFILE DOMAIN-CONTAINING PROTEIN"/>
    <property type="match status" value="1"/>
</dbReference>
<feature type="domain" description="TGF-beta family profile" evidence="12">
    <location>
        <begin position="260"/>
        <end position="399"/>
    </location>
</feature>
<keyword evidence="4" id="KW-0165">Cleavage on pair of basic residues</keyword>
<dbReference type="GO" id="GO:0005615">
    <property type="term" value="C:extracellular space"/>
    <property type="evidence" value="ECO:0007669"/>
    <property type="project" value="TreeGrafter"/>
</dbReference>